<dbReference type="AlphaFoldDB" id="A0A3S5AFA2"/>
<proteinExistence type="predicted"/>
<dbReference type="EMBL" id="CAAALY010250124">
    <property type="protein sequence ID" value="VEL35566.1"/>
    <property type="molecule type" value="Genomic_DNA"/>
</dbReference>
<evidence type="ECO:0000313" key="2">
    <source>
        <dbReference type="Proteomes" id="UP000784294"/>
    </source>
</evidence>
<accession>A0A3S5AFA2</accession>
<dbReference type="Proteomes" id="UP000784294">
    <property type="component" value="Unassembled WGS sequence"/>
</dbReference>
<keyword evidence="2" id="KW-1185">Reference proteome</keyword>
<protein>
    <submittedName>
        <fullName evidence="1">Uncharacterized protein</fullName>
    </submittedName>
</protein>
<name>A0A3S5AFA2_9PLAT</name>
<organism evidence="1 2">
    <name type="scientific">Protopolystoma xenopodis</name>
    <dbReference type="NCBI Taxonomy" id="117903"/>
    <lineage>
        <taxon>Eukaryota</taxon>
        <taxon>Metazoa</taxon>
        <taxon>Spiralia</taxon>
        <taxon>Lophotrochozoa</taxon>
        <taxon>Platyhelminthes</taxon>
        <taxon>Monogenea</taxon>
        <taxon>Polyopisthocotylea</taxon>
        <taxon>Polystomatidea</taxon>
        <taxon>Polystomatidae</taxon>
        <taxon>Protopolystoma</taxon>
    </lineage>
</organism>
<comment type="caution">
    <text evidence="1">The sequence shown here is derived from an EMBL/GenBank/DDBJ whole genome shotgun (WGS) entry which is preliminary data.</text>
</comment>
<gene>
    <name evidence="1" type="ORF">PXEA_LOCUS29006</name>
</gene>
<evidence type="ECO:0000313" key="1">
    <source>
        <dbReference type="EMBL" id="VEL35566.1"/>
    </source>
</evidence>
<sequence>MEPLRSPSTLDSTLTLDCTKANGTVSRINDSHSVAITSARSMNGAEICSSNRLDTRNVASRFPLDDNAVYNRSPLSVWRDDTFAASSVSDGLRWFKDGVDRTSEMRFSDDWSENPIRSVYLTLHNFYRQVRTR</sequence>
<reference evidence="1" key="1">
    <citation type="submission" date="2018-11" db="EMBL/GenBank/DDBJ databases">
        <authorList>
            <consortium name="Pathogen Informatics"/>
        </authorList>
    </citation>
    <scope>NUCLEOTIDE SEQUENCE</scope>
</reference>